<accession>A0ACD4ZI92</accession>
<dbReference type="EMBL" id="CP109109">
    <property type="protein sequence ID" value="WSB97698.1"/>
    <property type="molecule type" value="Genomic_DNA"/>
</dbReference>
<name>A0ACD4ZI92_9ACTN</name>
<evidence type="ECO:0000313" key="1">
    <source>
        <dbReference type="EMBL" id="WSB97698.1"/>
    </source>
</evidence>
<dbReference type="Proteomes" id="UP001348369">
    <property type="component" value="Chromosome"/>
</dbReference>
<protein>
    <submittedName>
        <fullName evidence="1">Uncharacterized protein</fullName>
    </submittedName>
</protein>
<sequence length="350" mass="39409">MSTLKEVRVMRVLISPSYGSSGTRRHWSDTVDQEIPFTEHRYVEVLAPEQREQLTALHPEERARFWGATASHDKKMADVATGDIVLFTGQNQVRAVGEVGAVFRNRSLADLLWPPKHGEKSWHTVYSLLDVVPADIPYSQLNATIGYKPAHNFPGQMVLRDDKARSVLEEFMITPGTEWSRATDGPPESRDSSSRQAVRVAAAEEMRTRTASYERTRRLVVVERLESELVSEFKLHLTAQGQIPTRFYCPSGISDIYVENAGDAELIEAKSKPTHHHIRQALGQLLDYAPHSPQPIQRLAGLFPSSPSRADAGLLHRYGIDVIHRESPGIFHRLPASHGTRELMRRIWSA</sequence>
<organism evidence="1 2">
    <name type="scientific">Streptomyces scopuliridis</name>
    <dbReference type="NCBI Taxonomy" id="452529"/>
    <lineage>
        <taxon>Bacteria</taxon>
        <taxon>Bacillati</taxon>
        <taxon>Actinomycetota</taxon>
        <taxon>Actinomycetes</taxon>
        <taxon>Kitasatosporales</taxon>
        <taxon>Streptomycetaceae</taxon>
        <taxon>Streptomyces</taxon>
    </lineage>
</organism>
<keyword evidence="2" id="KW-1185">Reference proteome</keyword>
<evidence type="ECO:0000313" key="2">
    <source>
        <dbReference type="Proteomes" id="UP001348369"/>
    </source>
</evidence>
<proteinExistence type="predicted"/>
<reference evidence="1" key="1">
    <citation type="submission" date="2022-10" db="EMBL/GenBank/DDBJ databases">
        <title>The complete genomes of actinobacterial strains from the NBC collection.</title>
        <authorList>
            <person name="Joergensen T.S."/>
            <person name="Alvarez Arevalo M."/>
            <person name="Sterndorff E.B."/>
            <person name="Faurdal D."/>
            <person name="Vuksanovic O."/>
            <person name="Mourched A.-S."/>
            <person name="Charusanti P."/>
            <person name="Shaw S."/>
            <person name="Blin K."/>
            <person name="Weber T."/>
        </authorList>
    </citation>
    <scope>NUCLEOTIDE SEQUENCE</scope>
    <source>
        <strain evidence="1">NBC 01771</strain>
    </source>
</reference>
<gene>
    <name evidence="1" type="ORF">OG835_12170</name>
</gene>